<keyword evidence="3" id="KW-0028">Amino-acid biosynthesis</keyword>
<dbReference type="PANTHER" id="PTHR11808:SF80">
    <property type="entry name" value="CYSTATHIONINE GAMMA-LYASE"/>
    <property type="match status" value="1"/>
</dbReference>
<organism evidence="6 7">
    <name type="scientific">Inquilinus limosus</name>
    <dbReference type="NCBI Taxonomy" id="171674"/>
    <lineage>
        <taxon>Bacteria</taxon>
        <taxon>Pseudomonadati</taxon>
        <taxon>Pseudomonadota</taxon>
        <taxon>Alphaproteobacteria</taxon>
        <taxon>Rhodospirillales</taxon>
        <taxon>Rhodospirillaceae</taxon>
        <taxon>Inquilinus</taxon>
    </lineage>
</organism>
<keyword evidence="3" id="KW-0486">Methionine biosynthesis</keyword>
<comment type="similarity">
    <text evidence="3">Belongs to the trans-sulfuration enzymes family. MetZ subfamily.</text>
</comment>
<dbReference type="OrthoDB" id="9790858at2"/>
<dbReference type="GO" id="GO:0071268">
    <property type="term" value="P:homocysteine biosynthetic process"/>
    <property type="evidence" value="ECO:0007669"/>
    <property type="project" value="InterPro"/>
</dbReference>
<evidence type="ECO:0000256" key="4">
    <source>
        <dbReference type="PIRSR" id="PIRSR001434-2"/>
    </source>
</evidence>
<sequence>MDRYEAPQPSEDEFGPETALIRGGVRRTPYGETSEAIFLTSGFVYDSAEAAEARFTGDEPGFVYSRYGNPTLEVLEQRLALLEGAEGCHVTASGMSGVFTALFCHLRGGDHVVASRALFGSCFVILGTILPRYGITTTFVDGGDLAAWEAAMRPNTRAVFLETPANPTLDLVDVAAVAKIAHAAGAKVFIDNVFATPLGQKPLELGADVVIYSATKHIDGQGRVLGGAVLADRKFLNDDFLPYYRHTGPALSPFNAWVLVKGLETLGLRVERQVASAHRLAQLIEAHPAAKAVRYPWLESHPHHALAKRQMKNGGTLVSLDLGSRAAAFAFLNALRLVDISNNLGDTKSLATHPTTTTHRAMEAADRAAMGITEGLVRLSIGLEGIEDLERDLSRGLDAAKRVG</sequence>
<dbReference type="InterPro" id="IPR006234">
    <property type="entry name" value="O-succ-hSer_sulfhydrylase"/>
</dbReference>
<dbReference type="GO" id="GO:0019346">
    <property type="term" value="P:transsulfuration"/>
    <property type="evidence" value="ECO:0007669"/>
    <property type="project" value="InterPro"/>
</dbReference>
<dbReference type="GO" id="GO:0005737">
    <property type="term" value="C:cytoplasm"/>
    <property type="evidence" value="ECO:0007669"/>
    <property type="project" value="TreeGrafter"/>
</dbReference>
<dbReference type="NCBIfam" id="TIGR01325">
    <property type="entry name" value="O_suc_HS_sulf"/>
    <property type="match status" value="1"/>
</dbReference>
<dbReference type="STRING" id="1122125.GCA_000423185_01469"/>
<keyword evidence="7" id="KW-1185">Reference proteome</keyword>
<evidence type="ECO:0000256" key="3">
    <source>
        <dbReference type="HAMAP-Rule" id="MF_02056"/>
    </source>
</evidence>
<dbReference type="EMBL" id="NHON01000031">
    <property type="protein sequence ID" value="OWJ65862.1"/>
    <property type="molecule type" value="Genomic_DNA"/>
</dbReference>
<comment type="pathway">
    <text evidence="3">Amino-acid biosynthesis; L-methionine biosynthesis via de novo pathway; L-homocysteine from O-succinyl-L-homoserine: step 1/1.</text>
</comment>
<evidence type="ECO:0000313" key="7">
    <source>
        <dbReference type="Proteomes" id="UP000196655"/>
    </source>
</evidence>
<dbReference type="PANTHER" id="PTHR11808">
    <property type="entry name" value="TRANS-SULFURATION ENZYME FAMILY MEMBER"/>
    <property type="match status" value="1"/>
</dbReference>
<accession>A0A211ZKR3</accession>
<keyword evidence="3" id="KW-0808">Transferase</keyword>
<dbReference type="PIRSF" id="PIRSF001434">
    <property type="entry name" value="CGS"/>
    <property type="match status" value="1"/>
</dbReference>
<proteinExistence type="inferred from homology"/>
<name>A0A211ZKR3_9PROT</name>
<dbReference type="GO" id="GO:0016846">
    <property type="term" value="F:carbon-sulfur lyase activity"/>
    <property type="evidence" value="ECO:0007669"/>
    <property type="project" value="TreeGrafter"/>
</dbReference>
<comment type="function">
    <text evidence="3">Catalyzes the formation of L-homocysteine from O-succinyl-L-homoserine (OSHS) and hydrogen sulfide.</text>
</comment>
<dbReference type="CDD" id="cd00614">
    <property type="entry name" value="CGS_like"/>
    <property type="match status" value="1"/>
</dbReference>
<protein>
    <recommendedName>
        <fullName evidence="3">O-succinylhomoserine sulfhydrylase</fullName>
        <shortName evidence="3">OSH sulfhydrylase</shortName>
        <shortName evidence="3">OSHS sulfhydrylase</shortName>
        <ecNumber evidence="3">2.5.1.-</ecNumber>
    </recommendedName>
</protein>
<dbReference type="RefSeq" id="WP_088152342.1">
    <property type="nucleotide sequence ID" value="NZ_NHON01000031.1"/>
</dbReference>
<dbReference type="InterPro" id="IPR000277">
    <property type="entry name" value="Cys/Met-Metab_PyrdxlP-dep_enz"/>
</dbReference>
<reference evidence="7" key="1">
    <citation type="submission" date="2017-05" db="EMBL/GenBank/DDBJ databases">
        <authorList>
            <person name="Macchi M."/>
            <person name="Festa S."/>
            <person name="Coppotelli B.M."/>
            <person name="Morelli I.S."/>
        </authorList>
    </citation>
    <scope>NUCLEOTIDE SEQUENCE [LARGE SCALE GENOMIC DNA]</scope>
    <source>
        <strain evidence="7">I</strain>
    </source>
</reference>
<dbReference type="HAMAP" id="MF_02056">
    <property type="entry name" value="MetZ"/>
    <property type="match status" value="1"/>
</dbReference>
<dbReference type="InterPro" id="IPR015421">
    <property type="entry name" value="PyrdxlP-dep_Trfase_major"/>
</dbReference>
<dbReference type="InterPro" id="IPR015422">
    <property type="entry name" value="PyrdxlP-dep_Trfase_small"/>
</dbReference>
<dbReference type="Gene3D" id="3.40.640.10">
    <property type="entry name" value="Type I PLP-dependent aspartate aminotransferase-like (Major domain)"/>
    <property type="match status" value="1"/>
</dbReference>
<evidence type="ECO:0000256" key="1">
    <source>
        <dbReference type="ARBA" id="ARBA00001933"/>
    </source>
</evidence>
<feature type="modified residue" description="N6-(pyridoxal phosphate)lysine" evidence="3 4">
    <location>
        <position position="216"/>
    </location>
</feature>
<dbReference type="GO" id="GO:0030170">
    <property type="term" value="F:pyridoxal phosphate binding"/>
    <property type="evidence" value="ECO:0007669"/>
    <property type="project" value="UniProtKB-UniRule"/>
</dbReference>
<dbReference type="Gene3D" id="3.90.1150.10">
    <property type="entry name" value="Aspartate Aminotransferase, domain 1"/>
    <property type="match status" value="1"/>
</dbReference>
<dbReference type="Proteomes" id="UP000196655">
    <property type="component" value="Unassembled WGS sequence"/>
</dbReference>
<dbReference type="UniPathway" id="UPA00051">
    <property type="reaction ID" value="UER00449"/>
</dbReference>
<dbReference type="SUPFAM" id="SSF53383">
    <property type="entry name" value="PLP-dependent transferases"/>
    <property type="match status" value="1"/>
</dbReference>
<gene>
    <name evidence="3" type="primary">metZ</name>
    <name evidence="6" type="ORF">BWR60_17670</name>
</gene>
<comment type="cofactor">
    <cofactor evidence="1 3 5">
        <name>pyridoxal 5'-phosphate</name>
        <dbReference type="ChEBI" id="CHEBI:597326"/>
    </cofactor>
</comment>
<dbReference type="InterPro" id="IPR015424">
    <property type="entry name" value="PyrdxlP-dep_Trfase"/>
</dbReference>
<keyword evidence="2 3" id="KW-0663">Pyridoxal phosphate</keyword>
<dbReference type="FunFam" id="3.40.640.10:FF:000046">
    <property type="entry name" value="Cystathionine gamma-lyase"/>
    <property type="match status" value="1"/>
</dbReference>
<evidence type="ECO:0000313" key="6">
    <source>
        <dbReference type="EMBL" id="OWJ65862.1"/>
    </source>
</evidence>
<dbReference type="GO" id="GO:0071266">
    <property type="term" value="P:'de novo' L-methionine biosynthetic process"/>
    <property type="evidence" value="ECO:0007669"/>
    <property type="project" value="UniProtKB-UniRule"/>
</dbReference>
<comment type="catalytic activity">
    <reaction evidence="3">
        <text>O-succinyl-L-homoserine + hydrogen sulfide = L-homocysteine + succinate</text>
        <dbReference type="Rhea" id="RHEA:27826"/>
        <dbReference type="ChEBI" id="CHEBI:29919"/>
        <dbReference type="ChEBI" id="CHEBI:30031"/>
        <dbReference type="ChEBI" id="CHEBI:57661"/>
        <dbReference type="ChEBI" id="CHEBI:58199"/>
    </reaction>
</comment>
<dbReference type="EC" id="2.5.1.-" evidence="3"/>
<dbReference type="AlphaFoldDB" id="A0A211ZKR3"/>
<evidence type="ECO:0000256" key="2">
    <source>
        <dbReference type="ARBA" id="ARBA00022898"/>
    </source>
</evidence>
<dbReference type="GO" id="GO:0016765">
    <property type="term" value="F:transferase activity, transferring alkyl or aryl (other than methyl) groups"/>
    <property type="evidence" value="ECO:0007669"/>
    <property type="project" value="UniProtKB-UniRule"/>
</dbReference>
<comment type="caution">
    <text evidence="6">The sequence shown here is derived from an EMBL/GenBank/DDBJ whole genome shotgun (WGS) entry which is preliminary data.</text>
</comment>
<evidence type="ECO:0000256" key="5">
    <source>
        <dbReference type="RuleBase" id="RU362118"/>
    </source>
</evidence>
<comment type="subunit">
    <text evidence="3">Homotetramer.</text>
</comment>
<dbReference type="Pfam" id="PF01053">
    <property type="entry name" value="Cys_Met_Meta_PP"/>
    <property type="match status" value="1"/>
</dbReference>